<comment type="caution">
    <text evidence="1">The sequence shown here is derived from an EMBL/GenBank/DDBJ whole genome shotgun (WGS) entry which is preliminary data.</text>
</comment>
<sequence>MPRSEREAFYYRGSVHQQQRLKAVFCFAGDFDAWPQLCYIKNNIFGFERKSKLHKAKEKI</sequence>
<name>A0A1F5QBY4_9BACT</name>
<protein>
    <submittedName>
        <fullName evidence="1">Uncharacterized protein</fullName>
    </submittedName>
</protein>
<dbReference type="EMBL" id="MFFF01000017">
    <property type="protein sequence ID" value="OGE99723.1"/>
    <property type="molecule type" value="Genomic_DNA"/>
</dbReference>
<reference evidence="1 2" key="1">
    <citation type="journal article" date="2016" name="Nat. Commun.">
        <title>Thousands of microbial genomes shed light on interconnected biogeochemical processes in an aquifer system.</title>
        <authorList>
            <person name="Anantharaman K."/>
            <person name="Brown C.T."/>
            <person name="Hug L.A."/>
            <person name="Sharon I."/>
            <person name="Castelle C.J."/>
            <person name="Probst A.J."/>
            <person name="Thomas B.C."/>
            <person name="Singh A."/>
            <person name="Wilkins M.J."/>
            <person name="Karaoz U."/>
            <person name="Brodie E.L."/>
            <person name="Williams K.H."/>
            <person name="Hubbard S.S."/>
            <person name="Banfield J.F."/>
        </authorList>
    </citation>
    <scope>NUCLEOTIDE SEQUENCE [LARGE SCALE GENOMIC DNA]</scope>
</reference>
<organism evidence="1 2">
    <name type="scientific">Candidatus Doudnabacteria bacterium RIFCSPLOWO2_02_FULL_48_13</name>
    <dbReference type="NCBI Taxonomy" id="1817845"/>
    <lineage>
        <taxon>Bacteria</taxon>
        <taxon>Candidatus Doudnaibacteriota</taxon>
    </lineage>
</organism>
<dbReference type="AlphaFoldDB" id="A0A1F5QBY4"/>
<proteinExistence type="predicted"/>
<evidence type="ECO:0000313" key="2">
    <source>
        <dbReference type="Proteomes" id="UP000177235"/>
    </source>
</evidence>
<evidence type="ECO:0000313" key="1">
    <source>
        <dbReference type="EMBL" id="OGE99723.1"/>
    </source>
</evidence>
<gene>
    <name evidence="1" type="ORF">A3J05_01825</name>
</gene>
<accession>A0A1F5QBY4</accession>
<dbReference type="Proteomes" id="UP000177235">
    <property type="component" value="Unassembled WGS sequence"/>
</dbReference>